<organism evidence="4 5">
    <name type="scientific">Roseimicrobium gellanilyticum</name>
    <dbReference type="NCBI Taxonomy" id="748857"/>
    <lineage>
        <taxon>Bacteria</taxon>
        <taxon>Pseudomonadati</taxon>
        <taxon>Verrucomicrobiota</taxon>
        <taxon>Verrucomicrobiia</taxon>
        <taxon>Verrucomicrobiales</taxon>
        <taxon>Verrucomicrobiaceae</taxon>
        <taxon>Roseimicrobium</taxon>
    </lineage>
</organism>
<accession>A0A366HK82</accession>
<dbReference type="OrthoDB" id="9803529at2"/>
<dbReference type="NCBIfam" id="TIGR01981">
    <property type="entry name" value="sufD"/>
    <property type="match status" value="1"/>
</dbReference>
<protein>
    <submittedName>
        <fullName evidence="4">Fe-S cluster assembly protein SufD</fullName>
    </submittedName>
</protein>
<dbReference type="Proteomes" id="UP000253426">
    <property type="component" value="Unassembled WGS sequence"/>
</dbReference>
<comment type="similarity">
    <text evidence="1">Belongs to the iron-sulfur cluster assembly SufBD family.</text>
</comment>
<keyword evidence="5" id="KW-1185">Reference proteome</keyword>
<dbReference type="InterPro" id="IPR055346">
    <property type="entry name" value="Fe-S_cluster_assembly_SufBD"/>
</dbReference>
<reference evidence="4 5" key="1">
    <citation type="submission" date="2018-06" db="EMBL/GenBank/DDBJ databases">
        <title>Genomic Encyclopedia of Type Strains, Phase IV (KMG-IV): sequencing the most valuable type-strain genomes for metagenomic binning, comparative biology and taxonomic classification.</title>
        <authorList>
            <person name="Goeker M."/>
        </authorList>
    </citation>
    <scope>NUCLEOTIDE SEQUENCE [LARGE SCALE GENOMIC DNA]</scope>
    <source>
        <strain evidence="4 5">DSM 25532</strain>
    </source>
</reference>
<name>A0A366HK82_9BACT</name>
<sequence length="425" mass="46519">MSTALMSAPATVATWFSKLQYQAGERFAAMPSPIRTDEHWRYGSVKQAEAMLAIESVAALSDADKGRALSESTSTLEAAVRLIFANDELLNPEALGSLPEGVTLVPLLEAASRMPELMQEHFMARETSLGGIKFSQMHQARTRAGIVLHVAKGVQMEKPIEVFHWIGGRGSVFPHTLIVSEPNSQITVLEHQRSLDDEEQGVVAVTDLHARDGAKIIYGVVQDLNLKSRAVHLTSASVHKAATATALLMNLGAAWVRNESVSRMEGAGAESYMLGVSSPHDTQEVDQRTFQHHAAPRAKSDLLYKNVLDDQARTVFSGLIFVDEGAHYTDAYQTCRNLLNSDTCEANSMPGLEINADQVKCSHGSTSSPVDKDELFYLMARGIPDQASRTLITLGFLEDVFTRLNHEALQTAVCQRLEEKFAVPF</sequence>
<evidence type="ECO:0000259" key="3">
    <source>
        <dbReference type="Pfam" id="PF19295"/>
    </source>
</evidence>
<dbReference type="InterPro" id="IPR000825">
    <property type="entry name" value="SUF_FeS_clus_asmbl_SufBD_core"/>
</dbReference>
<evidence type="ECO:0000313" key="5">
    <source>
        <dbReference type="Proteomes" id="UP000253426"/>
    </source>
</evidence>
<feature type="domain" description="SUF system FeS cluster assembly SufBD N-terminal" evidence="3">
    <location>
        <begin position="16"/>
        <end position="162"/>
    </location>
</feature>
<dbReference type="Pfam" id="PF01458">
    <property type="entry name" value="SUFBD_core"/>
    <property type="match status" value="1"/>
</dbReference>
<proteinExistence type="inferred from homology"/>
<comment type="caution">
    <text evidence="4">The sequence shown here is derived from an EMBL/GenBank/DDBJ whole genome shotgun (WGS) entry which is preliminary data.</text>
</comment>
<feature type="domain" description="SUF system FeS cluster assembly SufBD core" evidence="2">
    <location>
        <begin position="170"/>
        <end position="396"/>
    </location>
</feature>
<evidence type="ECO:0000259" key="2">
    <source>
        <dbReference type="Pfam" id="PF01458"/>
    </source>
</evidence>
<dbReference type="AlphaFoldDB" id="A0A366HK82"/>
<dbReference type="Pfam" id="PF19295">
    <property type="entry name" value="SufBD_N"/>
    <property type="match status" value="1"/>
</dbReference>
<dbReference type="PANTHER" id="PTHR43575">
    <property type="entry name" value="PROTEIN ABCI7, CHLOROPLASTIC"/>
    <property type="match status" value="1"/>
</dbReference>
<dbReference type="InterPro" id="IPR037284">
    <property type="entry name" value="SUF_FeS_clus_asmbl_SufBD_sf"/>
</dbReference>
<evidence type="ECO:0000256" key="1">
    <source>
        <dbReference type="ARBA" id="ARBA00043967"/>
    </source>
</evidence>
<dbReference type="InterPro" id="IPR011542">
    <property type="entry name" value="SUF_FeS_clus_asmbl_SufD"/>
</dbReference>
<dbReference type="RefSeq" id="WP_113959644.1">
    <property type="nucleotide sequence ID" value="NZ_QNRR01000006.1"/>
</dbReference>
<dbReference type="EMBL" id="QNRR01000006">
    <property type="protein sequence ID" value="RBP42520.1"/>
    <property type="molecule type" value="Genomic_DNA"/>
</dbReference>
<gene>
    <name evidence="4" type="ORF">DES53_106229</name>
</gene>
<dbReference type="PANTHER" id="PTHR43575:SF1">
    <property type="entry name" value="PROTEIN ABCI7, CHLOROPLASTIC"/>
    <property type="match status" value="1"/>
</dbReference>
<dbReference type="GO" id="GO:0016226">
    <property type="term" value="P:iron-sulfur cluster assembly"/>
    <property type="evidence" value="ECO:0007669"/>
    <property type="project" value="InterPro"/>
</dbReference>
<evidence type="ECO:0000313" key="4">
    <source>
        <dbReference type="EMBL" id="RBP42520.1"/>
    </source>
</evidence>
<dbReference type="InterPro" id="IPR045595">
    <property type="entry name" value="SufBD_N"/>
</dbReference>
<dbReference type="SUPFAM" id="SSF101960">
    <property type="entry name" value="Stabilizer of iron transporter SufD"/>
    <property type="match status" value="1"/>
</dbReference>